<feature type="compositionally biased region" description="Polar residues" evidence="2">
    <location>
        <begin position="405"/>
        <end position="415"/>
    </location>
</feature>
<sequence length="493" mass="55585">MGSSQSNAQIQNLQIQHEALLKRHQEMSKQMLEQQAENKKQQEAFVEQMAKILLILLQSNSSDERVIREEHKTLEIEGVTYHIKQFVNRGGFGEIFKAQVRGKEKVVAIKFLANTTGIQDQIEKEVNFLRATQKVQMSNHPVIEYYGCKATSEGIYIAMELAQCDLYTFWVKRVSKASGREKFVFGAIIIMYVLRTLIFLEKLSIVHGDIKPQNLVIVEAGNYFCIKLIDFGTVEKLDTRRSSITVGADKAHTRFFASPEFLKRDSDNRISRRLHKKSDVWAAGIMFYYLLFDQMPFEDEYDYENFVNSSNAPDIKIPEGGGYKGVLEMLLKKDPDQRSSAEAALKGLKQHSIYGEIVKALEEKFYKVDDVCDLRISDDVRRELANKQPVRSGAGDQRRHGASAAVQQPMTTASITMAPEITTASSGNEESDATHRKEYSHPGDRDYHSSISASASIVSTTAEKPRGVTGLTGFLTTKTYGEKPLCPHGDKCQ</sequence>
<dbReference type="SUPFAM" id="SSF56112">
    <property type="entry name" value="Protein kinase-like (PK-like)"/>
    <property type="match status" value="1"/>
</dbReference>
<reference evidence="5" key="1">
    <citation type="submission" date="2021-02" db="EMBL/GenBank/DDBJ databases">
        <authorList>
            <person name="Nowell W R."/>
        </authorList>
    </citation>
    <scope>NUCLEOTIDE SEQUENCE</scope>
</reference>
<dbReference type="GO" id="GO:0005524">
    <property type="term" value="F:ATP binding"/>
    <property type="evidence" value="ECO:0007669"/>
    <property type="project" value="InterPro"/>
</dbReference>
<gene>
    <name evidence="4" type="ORF">OVA965_LOCUS4864</name>
    <name evidence="5" type="ORF">TMI583_LOCUS4862</name>
</gene>
<feature type="non-terminal residue" evidence="5">
    <location>
        <position position="1"/>
    </location>
</feature>
<evidence type="ECO:0000259" key="3">
    <source>
        <dbReference type="PROSITE" id="PS50011"/>
    </source>
</evidence>
<name>A0A8S2H3P8_9BILA</name>
<feature type="coiled-coil region" evidence="1">
    <location>
        <begin position="10"/>
        <end position="49"/>
    </location>
</feature>
<dbReference type="InterPro" id="IPR008271">
    <property type="entry name" value="Ser/Thr_kinase_AS"/>
</dbReference>
<accession>A0A8S2H3P8</accession>
<proteinExistence type="predicted"/>
<evidence type="ECO:0000313" key="5">
    <source>
        <dbReference type="EMBL" id="CAF3588919.1"/>
    </source>
</evidence>
<dbReference type="SMART" id="SM00220">
    <property type="entry name" value="S_TKc"/>
    <property type="match status" value="1"/>
</dbReference>
<dbReference type="GO" id="GO:0044773">
    <property type="term" value="P:mitotic DNA damage checkpoint signaling"/>
    <property type="evidence" value="ECO:0007669"/>
    <property type="project" value="TreeGrafter"/>
</dbReference>
<feature type="compositionally biased region" description="Basic and acidic residues" evidence="2">
    <location>
        <begin position="432"/>
        <end position="448"/>
    </location>
</feature>
<keyword evidence="1" id="KW-0175">Coiled coil</keyword>
<dbReference type="GO" id="GO:0005634">
    <property type="term" value="C:nucleus"/>
    <property type="evidence" value="ECO:0007669"/>
    <property type="project" value="TreeGrafter"/>
</dbReference>
<dbReference type="EMBL" id="CAJOBA010001315">
    <property type="protein sequence ID" value="CAF3588919.1"/>
    <property type="molecule type" value="Genomic_DNA"/>
</dbReference>
<dbReference type="Proteomes" id="UP000677228">
    <property type="component" value="Unassembled WGS sequence"/>
</dbReference>
<dbReference type="PROSITE" id="PS00108">
    <property type="entry name" value="PROTEIN_KINASE_ST"/>
    <property type="match status" value="1"/>
</dbReference>
<comment type="caution">
    <text evidence="5">The sequence shown here is derived from an EMBL/GenBank/DDBJ whole genome shotgun (WGS) entry which is preliminary data.</text>
</comment>
<dbReference type="PANTHER" id="PTHR44167">
    <property type="entry name" value="OVARIAN-SPECIFIC SERINE/THREONINE-PROTEIN KINASE LOK-RELATED"/>
    <property type="match status" value="1"/>
</dbReference>
<dbReference type="InterPro" id="IPR011009">
    <property type="entry name" value="Kinase-like_dom_sf"/>
</dbReference>
<evidence type="ECO:0000256" key="1">
    <source>
        <dbReference type="SAM" id="Coils"/>
    </source>
</evidence>
<feature type="region of interest" description="Disordered" evidence="2">
    <location>
        <begin position="386"/>
        <end position="448"/>
    </location>
</feature>
<dbReference type="GO" id="GO:0004674">
    <property type="term" value="F:protein serine/threonine kinase activity"/>
    <property type="evidence" value="ECO:0007669"/>
    <property type="project" value="TreeGrafter"/>
</dbReference>
<dbReference type="PANTHER" id="PTHR44167:SF24">
    <property type="entry name" value="SERINE_THREONINE-PROTEIN KINASE CHK2"/>
    <property type="match status" value="1"/>
</dbReference>
<evidence type="ECO:0000313" key="4">
    <source>
        <dbReference type="EMBL" id="CAF0805277.1"/>
    </source>
</evidence>
<dbReference type="InterPro" id="IPR000719">
    <property type="entry name" value="Prot_kinase_dom"/>
</dbReference>
<evidence type="ECO:0000256" key="2">
    <source>
        <dbReference type="SAM" id="MobiDB-lite"/>
    </source>
</evidence>
<dbReference type="Pfam" id="PF00069">
    <property type="entry name" value="Pkinase"/>
    <property type="match status" value="1"/>
</dbReference>
<organism evidence="5 6">
    <name type="scientific">Didymodactylos carnosus</name>
    <dbReference type="NCBI Taxonomy" id="1234261"/>
    <lineage>
        <taxon>Eukaryota</taxon>
        <taxon>Metazoa</taxon>
        <taxon>Spiralia</taxon>
        <taxon>Gnathifera</taxon>
        <taxon>Rotifera</taxon>
        <taxon>Eurotatoria</taxon>
        <taxon>Bdelloidea</taxon>
        <taxon>Philodinida</taxon>
        <taxon>Philodinidae</taxon>
        <taxon>Didymodactylos</taxon>
    </lineage>
</organism>
<dbReference type="Gene3D" id="1.10.510.10">
    <property type="entry name" value="Transferase(Phosphotransferase) domain 1"/>
    <property type="match status" value="1"/>
</dbReference>
<protein>
    <recommendedName>
        <fullName evidence="3">Protein kinase domain-containing protein</fullName>
    </recommendedName>
</protein>
<dbReference type="AlphaFoldDB" id="A0A8S2H3P8"/>
<dbReference type="PROSITE" id="PS50011">
    <property type="entry name" value="PROTEIN_KINASE_DOM"/>
    <property type="match status" value="1"/>
</dbReference>
<evidence type="ECO:0000313" key="6">
    <source>
        <dbReference type="Proteomes" id="UP000682733"/>
    </source>
</evidence>
<feature type="domain" description="Protein kinase" evidence="3">
    <location>
        <begin position="81"/>
        <end position="354"/>
    </location>
</feature>
<dbReference type="EMBL" id="CAJNOK010001315">
    <property type="protein sequence ID" value="CAF0805277.1"/>
    <property type="molecule type" value="Genomic_DNA"/>
</dbReference>
<dbReference type="Proteomes" id="UP000682733">
    <property type="component" value="Unassembled WGS sequence"/>
</dbReference>
<dbReference type="GO" id="GO:0005737">
    <property type="term" value="C:cytoplasm"/>
    <property type="evidence" value="ECO:0007669"/>
    <property type="project" value="TreeGrafter"/>
</dbReference>